<keyword evidence="1" id="KW-0812">Transmembrane</keyword>
<evidence type="ECO:0000256" key="1">
    <source>
        <dbReference type="SAM" id="Phobius"/>
    </source>
</evidence>
<reference evidence="2 3" key="1">
    <citation type="submission" date="2018-03" db="EMBL/GenBank/DDBJ databases">
        <title>Genomic Encyclopedia of Archaeal and Bacterial Type Strains, Phase II (KMG-II): from individual species to whole genera.</title>
        <authorList>
            <person name="Goeker M."/>
        </authorList>
    </citation>
    <scope>NUCLEOTIDE SEQUENCE [LARGE SCALE GENOMIC DNA]</scope>
    <source>
        <strain evidence="2 3">DSM 27267</strain>
    </source>
</reference>
<sequence length="759" mass="85044">MHTDQSSPSHPSGIWKHGLSILLMSVTFIALEILWTRIFSAEFFYTFAFLILSLAILGLGLGGLSIRFFRKLNNSSLIWLYLTLSGILALIGPALVLRLDLNFTHLFSSGWMLLKFILTIVILSSSFFWGGMALTLLFKLENKKISTLYMADLIGAGLGVVIAVVLMNTIQTQRTTLLICLPVLLAALIQAPKWWRTVPAVLSLIVLFLLPQAETLIHKERKERFPVIFSQWDAMANIKVAKAGDDFYYCIIDNAAHAPTFQFDGDLDKPDSLKRVSGYPLKYLIGRTDSCTFLSLGAGGGADVLNALYEGATEIHAVEVVPYLNYMMTDGFLKDFTGNMYHNKRVKVVTEDGRAYVRQFRNKFDIIYSGSTNTFAALASGSFALAENYLFTREAFEDYYRAMSDSGIMLLDHQFYIPRLVNDAIDAMKKLNVPNPARHLAVYDFPGRGRMVMLMSKQPMEKATWENALYDLSSENYPQFRIVYPSPDSIKNNLINQIVENGWRTAQENSATDLSPSTDNRPFAAQMGMWKNFHVSELETVQPWEFKGFPLAKLLITIILLVIGLLIIPINLIPFLKKGEKLNVRGWLYFFLIGIAFMTVEVILIQKYTLFIGSSSYAFMTILFSLLLASGIGSFFSSRFASTTPFLGIIAWIVLDVLLFGFLTEKLVLLPISGRILVTMVLILPLGFFMGMPFPKGTLRVGSLVDWGFAVNGAASVLGSTAIMLVAFNYGYRVALVTGAFAYFLAMLLMRSERVWIKE</sequence>
<feature type="transmembrane region" description="Helical" evidence="1">
    <location>
        <begin position="43"/>
        <end position="66"/>
    </location>
</feature>
<dbReference type="Proteomes" id="UP000240621">
    <property type="component" value="Unassembled WGS sequence"/>
</dbReference>
<dbReference type="OrthoDB" id="127145at2"/>
<feature type="transmembrane region" description="Helical" evidence="1">
    <location>
        <begin position="676"/>
        <end position="695"/>
    </location>
</feature>
<proteinExistence type="predicted"/>
<feature type="transmembrane region" description="Helical" evidence="1">
    <location>
        <begin position="734"/>
        <end position="750"/>
    </location>
</feature>
<dbReference type="SUPFAM" id="SSF53335">
    <property type="entry name" value="S-adenosyl-L-methionine-dependent methyltransferases"/>
    <property type="match status" value="1"/>
</dbReference>
<keyword evidence="1" id="KW-0472">Membrane</keyword>
<evidence type="ECO:0000313" key="3">
    <source>
        <dbReference type="Proteomes" id="UP000240621"/>
    </source>
</evidence>
<dbReference type="EMBL" id="PYGC01000008">
    <property type="protein sequence ID" value="PSK81748.1"/>
    <property type="molecule type" value="Genomic_DNA"/>
</dbReference>
<comment type="caution">
    <text evidence="2">The sequence shown here is derived from an EMBL/GenBank/DDBJ whole genome shotgun (WGS) entry which is preliminary data.</text>
</comment>
<gene>
    <name evidence="2" type="ORF">CLV93_108149</name>
</gene>
<feature type="transmembrane region" description="Helical" evidence="1">
    <location>
        <begin position="707"/>
        <end position="727"/>
    </location>
</feature>
<feature type="transmembrane region" description="Helical" evidence="1">
    <location>
        <begin position="617"/>
        <end position="637"/>
    </location>
</feature>
<feature type="transmembrane region" description="Helical" evidence="1">
    <location>
        <begin position="148"/>
        <end position="168"/>
    </location>
</feature>
<feature type="transmembrane region" description="Helical" evidence="1">
    <location>
        <begin position="14"/>
        <end position="36"/>
    </location>
</feature>
<dbReference type="AlphaFoldDB" id="A0A2P8C9W6"/>
<feature type="transmembrane region" description="Helical" evidence="1">
    <location>
        <begin position="587"/>
        <end position="605"/>
    </location>
</feature>
<dbReference type="Gene3D" id="3.40.50.150">
    <property type="entry name" value="Vaccinia Virus protein VP39"/>
    <property type="match status" value="1"/>
</dbReference>
<name>A0A2P8C9W6_9BACT</name>
<feature type="transmembrane region" description="Helical" evidence="1">
    <location>
        <begin position="113"/>
        <end position="136"/>
    </location>
</feature>
<evidence type="ECO:0000313" key="2">
    <source>
        <dbReference type="EMBL" id="PSK81748.1"/>
    </source>
</evidence>
<keyword evidence="1" id="KW-1133">Transmembrane helix</keyword>
<dbReference type="Pfam" id="PF01564">
    <property type="entry name" value="Spermine_synth"/>
    <property type="match status" value="1"/>
</dbReference>
<feature type="transmembrane region" description="Helical" evidence="1">
    <location>
        <begin position="554"/>
        <end position="575"/>
    </location>
</feature>
<feature type="transmembrane region" description="Helical" evidence="1">
    <location>
        <begin position="78"/>
        <end position="101"/>
    </location>
</feature>
<organism evidence="2 3">
    <name type="scientific">Prolixibacter denitrificans</name>
    <dbReference type="NCBI Taxonomy" id="1541063"/>
    <lineage>
        <taxon>Bacteria</taxon>
        <taxon>Pseudomonadati</taxon>
        <taxon>Bacteroidota</taxon>
        <taxon>Bacteroidia</taxon>
        <taxon>Marinilabiliales</taxon>
        <taxon>Prolixibacteraceae</taxon>
        <taxon>Prolixibacter</taxon>
    </lineage>
</organism>
<dbReference type="RefSeq" id="WP_106543046.1">
    <property type="nucleotide sequence ID" value="NZ_BLAU01000001.1"/>
</dbReference>
<accession>A0A2P8C9W6</accession>
<dbReference type="InterPro" id="IPR029063">
    <property type="entry name" value="SAM-dependent_MTases_sf"/>
</dbReference>
<feature type="transmembrane region" description="Helical" evidence="1">
    <location>
        <begin position="643"/>
        <end position="664"/>
    </location>
</feature>
<protein>
    <submittedName>
        <fullName evidence="2">Spermine/spermidine synthase</fullName>
    </submittedName>
</protein>